<reference evidence="3 4" key="1">
    <citation type="submission" date="2021-11" db="EMBL/GenBank/DDBJ databases">
        <authorList>
            <person name="Liang Q."/>
            <person name="Mou H."/>
            <person name="Liu Z."/>
        </authorList>
    </citation>
    <scope>NUCLEOTIDE SEQUENCE [LARGE SCALE GENOMIC DNA]</scope>
    <source>
        <strain evidence="3 4">CHU3</strain>
    </source>
</reference>
<feature type="signal peptide" evidence="2">
    <location>
        <begin position="1"/>
        <end position="22"/>
    </location>
</feature>
<evidence type="ECO:0000256" key="1">
    <source>
        <dbReference type="SAM" id="MobiDB-lite"/>
    </source>
</evidence>
<name>A0ABT2YH74_9BURK</name>
<dbReference type="InterPro" id="IPR025421">
    <property type="entry name" value="DUF4148"/>
</dbReference>
<proteinExistence type="predicted"/>
<evidence type="ECO:0000256" key="2">
    <source>
        <dbReference type="SAM" id="SignalP"/>
    </source>
</evidence>
<dbReference type="Pfam" id="PF13663">
    <property type="entry name" value="DUF4148"/>
    <property type="match status" value="1"/>
</dbReference>
<accession>A0ABT2YH74</accession>
<dbReference type="EMBL" id="JAJIRN010000006">
    <property type="protein sequence ID" value="MCV2369346.1"/>
    <property type="molecule type" value="Genomic_DNA"/>
</dbReference>
<comment type="caution">
    <text evidence="3">The sequence shown here is derived from an EMBL/GenBank/DDBJ whole genome shotgun (WGS) entry which is preliminary data.</text>
</comment>
<evidence type="ECO:0000313" key="4">
    <source>
        <dbReference type="Proteomes" id="UP001209701"/>
    </source>
</evidence>
<feature type="region of interest" description="Disordered" evidence="1">
    <location>
        <begin position="90"/>
        <end position="143"/>
    </location>
</feature>
<sequence length="143" mass="15483">MKKIVVVTLLALAGFYSTTASSAVTADALPAGSSKTRQQVQAELAKAIAAGELREIHGESRANILQAEPSTGSLTRAQVLAELKRARDSGEFVEHSRNSSNWANAPRKYEGTPVSREQVQAEFRRARESGEFRTLNRNQASGI</sequence>
<protein>
    <submittedName>
        <fullName evidence="3">DUF4148 domain-containing protein</fullName>
    </submittedName>
</protein>
<gene>
    <name evidence="3" type="ORF">LNV07_14780</name>
</gene>
<keyword evidence="2" id="KW-0732">Signal</keyword>
<organism evidence="3 4">
    <name type="scientific">Roseateles oligotrophus</name>
    <dbReference type="NCBI Taxonomy" id="1769250"/>
    <lineage>
        <taxon>Bacteria</taxon>
        <taxon>Pseudomonadati</taxon>
        <taxon>Pseudomonadota</taxon>
        <taxon>Betaproteobacteria</taxon>
        <taxon>Burkholderiales</taxon>
        <taxon>Sphaerotilaceae</taxon>
        <taxon>Roseateles</taxon>
    </lineage>
</organism>
<keyword evidence="4" id="KW-1185">Reference proteome</keyword>
<feature type="chain" id="PRO_5047372169" evidence="2">
    <location>
        <begin position="23"/>
        <end position="143"/>
    </location>
</feature>
<evidence type="ECO:0000313" key="3">
    <source>
        <dbReference type="EMBL" id="MCV2369346.1"/>
    </source>
</evidence>
<feature type="compositionally biased region" description="Basic and acidic residues" evidence="1">
    <location>
        <begin position="122"/>
        <end position="131"/>
    </location>
</feature>
<dbReference type="Proteomes" id="UP001209701">
    <property type="component" value="Unassembled WGS sequence"/>
</dbReference>
<dbReference type="RefSeq" id="WP_263571931.1">
    <property type="nucleotide sequence ID" value="NZ_JAJIRN010000006.1"/>
</dbReference>